<dbReference type="InterPro" id="IPR037231">
    <property type="entry name" value="NAP-like_sf"/>
</dbReference>
<accession>A0A2P6R6L7</accession>
<evidence type="ECO:0000256" key="2">
    <source>
        <dbReference type="ARBA" id="ARBA00023186"/>
    </source>
</evidence>
<dbReference type="Gramene" id="PRQ42076">
    <property type="protein sequence ID" value="PRQ42076"/>
    <property type="gene ID" value="RchiOBHm_Chr3g0453681"/>
</dbReference>
<dbReference type="Proteomes" id="UP000238479">
    <property type="component" value="Chromosome 3"/>
</dbReference>
<evidence type="ECO:0000313" key="4">
    <source>
        <dbReference type="EMBL" id="PRQ42076.1"/>
    </source>
</evidence>
<dbReference type="GO" id="GO:0006334">
    <property type="term" value="P:nucleosome assembly"/>
    <property type="evidence" value="ECO:0007669"/>
    <property type="project" value="InterPro"/>
</dbReference>
<dbReference type="Gene3D" id="3.30.1120.90">
    <property type="entry name" value="Nucleosome assembly protein"/>
    <property type="match status" value="1"/>
</dbReference>
<keyword evidence="5" id="KW-1185">Reference proteome</keyword>
<name>A0A2P6R6L7_ROSCH</name>
<comment type="similarity">
    <text evidence="1 3">Belongs to the nucleosome assembly protein (NAP) family.</text>
</comment>
<dbReference type="SUPFAM" id="SSF143113">
    <property type="entry name" value="NAP-like"/>
    <property type="match status" value="1"/>
</dbReference>
<organism evidence="4 5">
    <name type="scientific">Rosa chinensis</name>
    <name type="common">China rose</name>
    <dbReference type="NCBI Taxonomy" id="74649"/>
    <lineage>
        <taxon>Eukaryota</taxon>
        <taxon>Viridiplantae</taxon>
        <taxon>Streptophyta</taxon>
        <taxon>Embryophyta</taxon>
        <taxon>Tracheophyta</taxon>
        <taxon>Spermatophyta</taxon>
        <taxon>Magnoliopsida</taxon>
        <taxon>eudicotyledons</taxon>
        <taxon>Gunneridae</taxon>
        <taxon>Pentapetalae</taxon>
        <taxon>rosids</taxon>
        <taxon>fabids</taxon>
        <taxon>Rosales</taxon>
        <taxon>Rosaceae</taxon>
        <taxon>Rosoideae</taxon>
        <taxon>Rosoideae incertae sedis</taxon>
        <taxon>Rosa</taxon>
    </lineage>
</organism>
<dbReference type="GO" id="GO:0000724">
    <property type="term" value="P:double-strand break repair via homologous recombination"/>
    <property type="evidence" value="ECO:0007669"/>
    <property type="project" value="UniProtKB-ARBA"/>
</dbReference>
<reference evidence="4 5" key="1">
    <citation type="journal article" date="2018" name="Nat. Genet.">
        <title>The Rosa genome provides new insights in the design of modern roses.</title>
        <authorList>
            <person name="Bendahmane M."/>
        </authorList>
    </citation>
    <scope>NUCLEOTIDE SEQUENCE [LARGE SCALE GENOMIC DNA]</scope>
    <source>
        <strain evidence="5">cv. Old Blush</strain>
    </source>
</reference>
<dbReference type="PANTHER" id="PTHR11875">
    <property type="entry name" value="TESTIS-SPECIFIC Y-ENCODED PROTEIN"/>
    <property type="match status" value="1"/>
</dbReference>
<protein>
    <submittedName>
        <fullName evidence="4">Putative nucleosome assembly protein (NAP)</fullName>
    </submittedName>
</protein>
<evidence type="ECO:0000313" key="5">
    <source>
        <dbReference type="Proteomes" id="UP000238479"/>
    </source>
</evidence>
<keyword evidence="2" id="KW-0143">Chaperone</keyword>
<evidence type="ECO:0000256" key="1">
    <source>
        <dbReference type="ARBA" id="ARBA00009947"/>
    </source>
</evidence>
<proteinExistence type="inferred from homology"/>
<dbReference type="STRING" id="74649.A0A2P6R6L7"/>
<dbReference type="OMA" id="HDEYLVI"/>
<dbReference type="Pfam" id="PF00956">
    <property type="entry name" value="NAP"/>
    <property type="match status" value="1"/>
</dbReference>
<dbReference type="GO" id="GO:0042393">
    <property type="term" value="F:histone binding"/>
    <property type="evidence" value="ECO:0007669"/>
    <property type="project" value="UniProtKB-ARBA"/>
</dbReference>
<dbReference type="AlphaFoldDB" id="A0A2P6R6L7"/>
<dbReference type="GO" id="GO:0005634">
    <property type="term" value="C:nucleus"/>
    <property type="evidence" value="ECO:0007669"/>
    <property type="project" value="InterPro"/>
</dbReference>
<dbReference type="EMBL" id="PDCK01000041">
    <property type="protein sequence ID" value="PRQ42076.1"/>
    <property type="molecule type" value="Genomic_DNA"/>
</dbReference>
<gene>
    <name evidence="4" type="ORF">RchiOBHm_Chr3g0453681</name>
</gene>
<dbReference type="InterPro" id="IPR002164">
    <property type="entry name" value="NAP_family"/>
</dbReference>
<comment type="caution">
    <text evidence="4">The sequence shown here is derived from an EMBL/GenBank/DDBJ whole genome shotgun (WGS) entry which is preliminary data.</text>
</comment>
<sequence>MKNHKLLAQEITERDEEALKYLKDIKWFKIDEGCFKLEFVFQQPNPYFENDVLTKSYQEKTTGCVIKWHHGKDLTHKLLEGMSKNSERLIKSCESFFNFFNPPKFRPHDEHLDYDEHPDYYDEYIDCHDEYLVIKFGFIPCN</sequence>
<evidence type="ECO:0000256" key="3">
    <source>
        <dbReference type="RuleBase" id="RU003876"/>
    </source>
</evidence>